<accession>A0A3M7PNW2</accession>
<feature type="region of interest" description="Disordered" evidence="4">
    <location>
        <begin position="1"/>
        <end position="28"/>
    </location>
</feature>
<keyword evidence="1" id="KW-1015">Disulfide bond</keyword>
<dbReference type="PROSITE" id="PS00135">
    <property type="entry name" value="TRYPSIN_SER"/>
    <property type="match status" value="1"/>
</dbReference>
<dbReference type="STRING" id="10195.A0A3M7PNW2"/>
<sequence length="474" mass="53211">MDFDNYAYRSNPSRSKATVNIQHPKKNRRIRPKIYDPDDSTISINYLKVQPNEIRDATQFNSSYHEASFDNISHSNIYTITQNISPEKLKPLPVSKSNISYRGCIIAFILSFVSIAAIVLAVSLPISLIERVDPIVKYEDTTTLFDKSNISSDISTTEHFSTSTTISTKRIRNCSNGFVKSSCEECGVSFKIPNVKIVGGIIAEKHSWPSMAFVLFNYTFSAGASVITRKKFCGGTLINRYTILTAAHCFVTQVSYFNFINEIVRDVRVNQFHPTYQSMYTVYLGMHNLSGIFDKNQVHGQQYFIKDFIIHPNFDPETNLNDIGIIKLEKEVTLGENIQLGCLSTSSLKSYPNFSNVDAYAVGWGTTVYDGIESFFLRNIKLTLYEGFMCNDVFKDIEKNWMTQMCAGEILGGKDTCQGDSGGPLFIKEEVNGTSKFVLVGITSYGEQCALPGLPGIYTRVNAFKDWISSIVNK</sequence>
<dbReference type="InterPro" id="IPR043504">
    <property type="entry name" value="Peptidase_S1_PA_chymotrypsin"/>
</dbReference>
<keyword evidence="5" id="KW-0472">Membrane</keyword>
<keyword evidence="5" id="KW-0812">Transmembrane</keyword>
<proteinExistence type="inferred from homology"/>
<dbReference type="InterPro" id="IPR018114">
    <property type="entry name" value="TRYPSIN_HIS"/>
</dbReference>
<feature type="compositionally biased region" description="Polar residues" evidence="4">
    <location>
        <begin position="8"/>
        <end position="21"/>
    </location>
</feature>
<dbReference type="OrthoDB" id="9425590at2759"/>
<dbReference type="GO" id="GO:0006508">
    <property type="term" value="P:proteolysis"/>
    <property type="evidence" value="ECO:0007669"/>
    <property type="project" value="UniProtKB-KW"/>
</dbReference>
<feature type="transmembrane region" description="Helical" evidence="5">
    <location>
        <begin position="105"/>
        <end position="128"/>
    </location>
</feature>
<dbReference type="PANTHER" id="PTHR24252">
    <property type="entry name" value="ACROSIN-RELATED"/>
    <property type="match status" value="1"/>
</dbReference>
<evidence type="ECO:0000256" key="5">
    <source>
        <dbReference type="SAM" id="Phobius"/>
    </source>
</evidence>
<dbReference type="AlphaFoldDB" id="A0A3M7PNW2"/>
<evidence type="ECO:0000256" key="4">
    <source>
        <dbReference type="SAM" id="MobiDB-lite"/>
    </source>
</evidence>
<dbReference type="EMBL" id="REGN01009629">
    <property type="protein sequence ID" value="RNA00710.1"/>
    <property type="molecule type" value="Genomic_DNA"/>
</dbReference>
<keyword evidence="3" id="KW-0645">Protease</keyword>
<keyword evidence="3" id="KW-0378">Hydrolase</keyword>
<dbReference type="Proteomes" id="UP000276133">
    <property type="component" value="Unassembled WGS sequence"/>
</dbReference>
<keyword evidence="5" id="KW-1133">Transmembrane helix</keyword>
<evidence type="ECO:0000256" key="2">
    <source>
        <dbReference type="ARBA" id="ARBA00024195"/>
    </source>
</evidence>
<comment type="similarity">
    <text evidence="2">Belongs to the peptidase S1 family. CLIP subfamily.</text>
</comment>
<evidence type="ECO:0000313" key="8">
    <source>
        <dbReference type="Proteomes" id="UP000276133"/>
    </source>
</evidence>
<gene>
    <name evidence="7" type="ORF">BpHYR1_024937</name>
</gene>
<evidence type="ECO:0000256" key="3">
    <source>
        <dbReference type="RuleBase" id="RU363034"/>
    </source>
</evidence>
<evidence type="ECO:0000313" key="7">
    <source>
        <dbReference type="EMBL" id="RNA00710.1"/>
    </source>
</evidence>
<evidence type="ECO:0000259" key="6">
    <source>
        <dbReference type="PROSITE" id="PS50240"/>
    </source>
</evidence>
<dbReference type="InterPro" id="IPR033116">
    <property type="entry name" value="TRYPSIN_SER"/>
</dbReference>
<dbReference type="InterPro" id="IPR001314">
    <property type="entry name" value="Peptidase_S1A"/>
</dbReference>
<dbReference type="InterPro" id="IPR001254">
    <property type="entry name" value="Trypsin_dom"/>
</dbReference>
<feature type="domain" description="Peptidase S1" evidence="6">
    <location>
        <begin position="197"/>
        <end position="473"/>
    </location>
</feature>
<dbReference type="PRINTS" id="PR00722">
    <property type="entry name" value="CHYMOTRYPSIN"/>
</dbReference>
<protein>
    <submittedName>
        <fullName evidence="7">Proclotting enzyme-like</fullName>
    </submittedName>
</protein>
<dbReference type="GO" id="GO:0004252">
    <property type="term" value="F:serine-type endopeptidase activity"/>
    <property type="evidence" value="ECO:0007669"/>
    <property type="project" value="InterPro"/>
</dbReference>
<dbReference type="SUPFAM" id="SSF50494">
    <property type="entry name" value="Trypsin-like serine proteases"/>
    <property type="match status" value="1"/>
</dbReference>
<name>A0A3M7PNW2_BRAPC</name>
<evidence type="ECO:0000256" key="1">
    <source>
        <dbReference type="ARBA" id="ARBA00023157"/>
    </source>
</evidence>
<keyword evidence="3" id="KW-0720">Serine protease</keyword>
<dbReference type="SMART" id="SM00020">
    <property type="entry name" value="Tryp_SPc"/>
    <property type="match status" value="1"/>
</dbReference>
<dbReference type="PROSITE" id="PS50240">
    <property type="entry name" value="TRYPSIN_DOM"/>
    <property type="match status" value="1"/>
</dbReference>
<dbReference type="PANTHER" id="PTHR24252:SF7">
    <property type="entry name" value="HYALIN"/>
    <property type="match status" value="1"/>
</dbReference>
<dbReference type="Pfam" id="PF00089">
    <property type="entry name" value="Trypsin"/>
    <property type="match status" value="1"/>
</dbReference>
<dbReference type="FunFam" id="2.40.10.10:FF:000002">
    <property type="entry name" value="Transmembrane protease serine"/>
    <property type="match status" value="1"/>
</dbReference>
<dbReference type="PROSITE" id="PS00134">
    <property type="entry name" value="TRYPSIN_HIS"/>
    <property type="match status" value="1"/>
</dbReference>
<dbReference type="InterPro" id="IPR009003">
    <property type="entry name" value="Peptidase_S1_PA"/>
</dbReference>
<keyword evidence="8" id="KW-1185">Reference proteome</keyword>
<organism evidence="7 8">
    <name type="scientific">Brachionus plicatilis</name>
    <name type="common">Marine rotifer</name>
    <name type="synonym">Brachionus muelleri</name>
    <dbReference type="NCBI Taxonomy" id="10195"/>
    <lineage>
        <taxon>Eukaryota</taxon>
        <taxon>Metazoa</taxon>
        <taxon>Spiralia</taxon>
        <taxon>Gnathifera</taxon>
        <taxon>Rotifera</taxon>
        <taxon>Eurotatoria</taxon>
        <taxon>Monogononta</taxon>
        <taxon>Pseudotrocha</taxon>
        <taxon>Ploima</taxon>
        <taxon>Brachionidae</taxon>
        <taxon>Brachionus</taxon>
    </lineage>
</organism>
<reference evidence="7 8" key="1">
    <citation type="journal article" date="2018" name="Sci. Rep.">
        <title>Genomic signatures of local adaptation to the degree of environmental predictability in rotifers.</title>
        <authorList>
            <person name="Franch-Gras L."/>
            <person name="Hahn C."/>
            <person name="Garcia-Roger E.M."/>
            <person name="Carmona M.J."/>
            <person name="Serra M."/>
            <person name="Gomez A."/>
        </authorList>
    </citation>
    <scope>NUCLEOTIDE SEQUENCE [LARGE SCALE GENOMIC DNA]</scope>
    <source>
        <strain evidence="7">HYR1</strain>
    </source>
</reference>
<comment type="caution">
    <text evidence="7">The sequence shown here is derived from an EMBL/GenBank/DDBJ whole genome shotgun (WGS) entry which is preliminary data.</text>
</comment>
<dbReference type="CDD" id="cd00190">
    <property type="entry name" value="Tryp_SPc"/>
    <property type="match status" value="1"/>
</dbReference>
<dbReference type="Gene3D" id="2.40.10.10">
    <property type="entry name" value="Trypsin-like serine proteases"/>
    <property type="match status" value="1"/>
</dbReference>